<sequence length="170" mass="18353">MLTHMEEQGAQARLEVVTEDGLPLGGLLEGRRAAALGRGEAWLAAEPSGLGPLPIAVKQEGASEAGRAVTLSWWGEPGTQLVMRLPRDSVVGWSLPAQLPEGPELVLRVVVPPAGEWSVRLVFRGEAPVQVNLKEWRQGYATRDIEALRRGLPDWVVVEPEACRAVSLAL</sequence>
<reference evidence="1 2" key="1">
    <citation type="submission" date="2022-11" db="EMBL/GenBank/DDBJ databases">
        <title>Minimal conservation of predation-associated metabolite biosynthetic gene clusters underscores biosynthetic potential of Myxococcota including descriptions for ten novel species: Archangium lansinium sp. nov., Myxococcus landrumus sp. nov., Nannocystis bai.</title>
        <authorList>
            <person name="Ahearne A."/>
            <person name="Stevens C."/>
            <person name="Phillips K."/>
        </authorList>
    </citation>
    <scope>NUCLEOTIDE SEQUENCE [LARGE SCALE GENOMIC DNA]</scope>
    <source>
        <strain evidence="1 2">MIWBW</strain>
    </source>
</reference>
<accession>A0ABT3ZUA2</accession>
<dbReference type="EMBL" id="JAPNKA010000001">
    <property type="protein sequence ID" value="MCY1072988.1"/>
    <property type="molecule type" value="Genomic_DNA"/>
</dbReference>
<gene>
    <name evidence="1" type="ORF">OV287_00700</name>
</gene>
<name>A0ABT3ZUA2_9BACT</name>
<evidence type="ECO:0000313" key="1">
    <source>
        <dbReference type="EMBL" id="MCY1072988.1"/>
    </source>
</evidence>
<evidence type="ECO:0000313" key="2">
    <source>
        <dbReference type="Proteomes" id="UP001207654"/>
    </source>
</evidence>
<keyword evidence="2" id="KW-1185">Reference proteome</keyword>
<organism evidence="1 2">
    <name type="scientific">Archangium lansingense</name>
    <dbReference type="NCBI Taxonomy" id="2995310"/>
    <lineage>
        <taxon>Bacteria</taxon>
        <taxon>Pseudomonadati</taxon>
        <taxon>Myxococcota</taxon>
        <taxon>Myxococcia</taxon>
        <taxon>Myxococcales</taxon>
        <taxon>Cystobacterineae</taxon>
        <taxon>Archangiaceae</taxon>
        <taxon>Archangium</taxon>
    </lineage>
</organism>
<comment type="caution">
    <text evidence="1">The sequence shown here is derived from an EMBL/GenBank/DDBJ whole genome shotgun (WGS) entry which is preliminary data.</text>
</comment>
<protein>
    <submittedName>
        <fullName evidence="1">Uncharacterized protein</fullName>
    </submittedName>
</protein>
<dbReference type="RefSeq" id="WP_267532008.1">
    <property type="nucleotide sequence ID" value="NZ_JAPNKA010000001.1"/>
</dbReference>
<proteinExistence type="predicted"/>
<dbReference type="Proteomes" id="UP001207654">
    <property type="component" value="Unassembled WGS sequence"/>
</dbReference>